<evidence type="ECO:0000313" key="3">
    <source>
        <dbReference type="Proteomes" id="UP000276133"/>
    </source>
</evidence>
<keyword evidence="1" id="KW-0812">Transmembrane</keyword>
<evidence type="ECO:0000313" key="2">
    <source>
        <dbReference type="EMBL" id="RNA09686.1"/>
    </source>
</evidence>
<organism evidence="2 3">
    <name type="scientific">Brachionus plicatilis</name>
    <name type="common">Marine rotifer</name>
    <name type="synonym">Brachionus muelleri</name>
    <dbReference type="NCBI Taxonomy" id="10195"/>
    <lineage>
        <taxon>Eukaryota</taxon>
        <taxon>Metazoa</taxon>
        <taxon>Spiralia</taxon>
        <taxon>Gnathifera</taxon>
        <taxon>Rotifera</taxon>
        <taxon>Eurotatoria</taxon>
        <taxon>Monogononta</taxon>
        <taxon>Pseudotrocha</taxon>
        <taxon>Ploima</taxon>
        <taxon>Brachionidae</taxon>
        <taxon>Brachionus</taxon>
    </lineage>
</organism>
<reference evidence="2 3" key="1">
    <citation type="journal article" date="2018" name="Sci. Rep.">
        <title>Genomic signatures of local adaptation to the degree of environmental predictability in rotifers.</title>
        <authorList>
            <person name="Franch-Gras L."/>
            <person name="Hahn C."/>
            <person name="Garcia-Roger E.M."/>
            <person name="Carmona M.J."/>
            <person name="Serra M."/>
            <person name="Gomez A."/>
        </authorList>
    </citation>
    <scope>NUCLEOTIDE SEQUENCE [LARGE SCALE GENOMIC DNA]</scope>
    <source>
        <strain evidence="2">HYR1</strain>
    </source>
</reference>
<keyword evidence="1" id="KW-0472">Membrane</keyword>
<dbReference type="Proteomes" id="UP000276133">
    <property type="component" value="Unassembled WGS sequence"/>
</dbReference>
<gene>
    <name evidence="2" type="ORF">BpHYR1_019626</name>
</gene>
<comment type="caution">
    <text evidence="2">The sequence shown here is derived from an EMBL/GenBank/DDBJ whole genome shotgun (WGS) entry which is preliminary data.</text>
</comment>
<dbReference type="AlphaFoldDB" id="A0A3M7QE33"/>
<evidence type="ECO:0000256" key="1">
    <source>
        <dbReference type="SAM" id="Phobius"/>
    </source>
</evidence>
<feature type="transmembrane region" description="Helical" evidence="1">
    <location>
        <begin position="7"/>
        <end position="26"/>
    </location>
</feature>
<feature type="transmembrane region" description="Helical" evidence="1">
    <location>
        <begin position="157"/>
        <end position="176"/>
    </location>
</feature>
<name>A0A3M7QE33_BRAPC</name>
<keyword evidence="3" id="KW-1185">Reference proteome</keyword>
<sequence>MIFFQKLICVKFGKIWLIYALIGILWTRDHVDLPCSLKIEIKIKIKLNKFKEKYKGIFNIFLINLVSIVNLIKLGANRVYTVSFKKSRHRTDLCFQLYKKLKFLKINSFVVQIRQRQSKLFDVLNCEKVKIKLSLFYFAILETLDFLTGTSHKRLTYILYLYGLNNSIIKCILAFFDQKRKPIVNFDKA</sequence>
<accession>A0A3M7QE33</accession>
<keyword evidence="1" id="KW-1133">Transmembrane helix</keyword>
<proteinExistence type="predicted"/>
<feature type="transmembrane region" description="Helical" evidence="1">
    <location>
        <begin position="56"/>
        <end position="76"/>
    </location>
</feature>
<dbReference type="EMBL" id="REGN01006394">
    <property type="protein sequence ID" value="RNA09686.1"/>
    <property type="molecule type" value="Genomic_DNA"/>
</dbReference>
<protein>
    <submittedName>
        <fullName evidence="2">Uncharacterized protein</fullName>
    </submittedName>
</protein>